<evidence type="ECO:0000313" key="5">
    <source>
        <dbReference type="EMBL" id="KAB1632009.1"/>
    </source>
</evidence>
<evidence type="ECO:0000259" key="4">
    <source>
        <dbReference type="SMART" id="SM00967"/>
    </source>
</evidence>
<evidence type="ECO:0000313" key="6">
    <source>
        <dbReference type="Proteomes" id="UP000481339"/>
    </source>
</evidence>
<reference evidence="5 6" key="1">
    <citation type="submission" date="2019-09" db="EMBL/GenBank/DDBJ databases">
        <title>Phylogeny of genus Pseudoclavibacter and closely related genus.</title>
        <authorList>
            <person name="Li Y."/>
        </authorList>
    </citation>
    <scope>NUCLEOTIDE SEQUENCE [LARGE SCALE GENOMIC DNA]</scope>
    <source>
        <strain evidence="5 6">JCM 16921</strain>
    </source>
</reference>
<dbReference type="SUPFAM" id="SSF75217">
    <property type="entry name" value="alpha/beta knot"/>
    <property type="match status" value="1"/>
</dbReference>
<dbReference type="PANTHER" id="PTHR43191">
    <property type="entry name" value="RRNA METHYLTRANSFERASE 3"/>
    <property type="match status" value="1"/>
</dbReference>
<dbReference type="GO" id="GO:0005737">
    <property type="term" value="C:cytoplasm"/>
    <property type="evidence" value="ECO:0007669"/>
    <property type="project" value="UniProtKB-ARBA"/>
</dbReference>
<dbReference type="PANTHER" id="PTHR43191:SF2">
    <property type="entry name" value="RRNA METHYLTRANSFERASE 3, MITOCHONDRIAL"/>
    <property type="match status" value="1"/>
</dbReference>
<name>A0A7C8BR89_9MICO</name>
<protein>
    <submittedName>
        <fullName evidence="5">RNA methyltransferase</fullName>
    </submittedName>
</protein>
<comment type="similarity">
    <text evidence="1">Belongs to the class IV-like SAM-binding methyltransferase superfamily. RNA methyltransferase TrmH family.</text>
</comment>
<keyword evidence="3 5" id="KW-0808">Transferase</keyword>
<dbReference type="Gene3D" id="3.30.1330.30">
    <property type="match status" value="1"/>
</dbReference>
<evidence type="ECO:0000256" key="3">
    <source>
        <dbReference type="ARBA" id="ARBA00022679"/>
    </source>
</evidence>
<dbReference type="InterPro" id="IPR001537">
    <property type="entry name" value="SpoU_MeTrfase"/>
</dbReference>
<dbReference type="GO" id="GO:0008173">
    <property type="term" value="F:RNA methyltransferase activity"/>
    <property type="evidence" value="ECO:0007669"/>
    <property type="project" value="InterPro"/>
</dbReference>
<dbReference type="Pfam" id="PF00588">
    <property type="entry name" value="SpoU_methylase"/>
    <property type="match status" value="1"/>
</dbReference>
<dbReference type="InterPro" id="IPR053888">
    <property type="entry name" value="MRM3-like_sub_bind"/>
</dbReference>
<feature type="domain" description="RNA 2-O ribose methyltransferase substrate binding" evidence="4">
    <location>
        <begin position="29"/>
        <end position="104"/>
    </location>
</feature>
<evidence type="ECO:0000256" key="2">
    <source>
        <dbReference type="ARBA" id="ARBA00022603"/>
    </source>
</evidence>
<dbReference type="InterPro" id="IPR051259">
    <property type="entry name" value="rRNA_Methyltransferase"/>
</dbReference>
<dbReference type="InterPro" id="IPR013123">
    <property type="entry name" value="SpoU_subst-bd"/>
</dbReference>
<dbReference type="GO" id="GO:0003723">
    <property type="term" value="F:RNA binding"/>
    <property type="evidence" value="ECO:0007669"/>
    <property type="project" value="InterPro"/>
</dbReference>
<organism evidence="5 6">
    <name type="scientific">Pseudoclavibacter caeni</name>
    <dbReference type="NCBI Taxonomy" id="908846"/>
    <lineage>
        <taxon>Bacteria</taxon>
        <taxon>Bacillati</taxon>
        <taxon>Actinomycetota</taxon>
        <taxon>Actinomycetes</taxon>
        <taxon>Micrococcales</taxon>
        <taxon>Microbacteriaceae</taxon>
        <taxon>Pseudoclavibacter</taxon>
    </lineage>
</organism>
<dbReference type="EMBL" id="WBKA01000004">
    <property type="protein sequence ID" value="KAB1632009.1"/>
    <property type="molecule type" value="Genomic_DNA"/>
</dbReference>
<comment type="caution">
    <text evidence="5">The sequence shown here is derived from an EMBL/GenBank/DDBJ whole genome shotgun (WGS) entry which is preliminary data.</text>
</comment>
<accession>A0A7C8BR89</accession>
<keyword evidence="6" id="KW-1185">Reference proteome</keyword>
<dbReference type="CDD" id="cd18095">
    <property type="entry name" value="SpoU-like_rRNA-MTase"/>
    <property type="match status" value="1"/>
</dbReference>
<dbReference type="InterPro" id="IPR029028">
    <property type="entry name" value="Alpha/beta_knot_MTases"/>
</dbReference>
<sequence>MLTSVHNERVRAAAALARRDARSKTGRFLLEGPQAVEEALGCRPDLLVEAFVGPSPTPRIRRLAEGIATAGARVESVGDAVLRAIADARHPQGIVAVARQHPAAVERMFEGAPVLVALLARVADPGNAGAVLRVADAAGADGVVLTRGSVDPFNPKVVRATTGSLFHVPFAVGADLAESTALARRAGMTVLAADVSGAELDPADAAGMLAGPVCWVFGNEAHGLEDDDLALADHVVRLPIYGRAESLNLATAASVLLYQTAFRQRRALARRAAAAPGTGR</sequence>
<evidence type="ECO:0000256" key="1">
    <source>
        <dbReference type="ARBA" id="ARBA00007228"/>
    </source>
</evidence>
<proteinExistence type="inferred from homology"/>
<dbReference type="GO" id="GO:0032259">
    <property type="term" value="P:methylation"/>
    <property type="evidence" value="ECO:0007669"/>
    <property type="project" value="UniProtKB-KW"/>
</dbReference>
<dbReference type="Pfam" id="PF22435">
    <property type="entry name" value="MRM3-like_sub_bind"/>
    <property type="match status" value="1"/>
</dbReference>
<dbReference type="InterPro" id="IPR029064">
    <property type="entry name" value="Ribosomal_eL30-like_sf"/>
</dbReference>
<keyword evidence="2 5" id="KW-0489">Methyltransferase</keyword>
<dbReference type="OrthoDB" id="9794400at2"/>
<dbReference type="SUPFAM" id="SSF55315">
    <property type="entry name" value="L30e-like"/>
    <property type="match status" value="1"/>
</dbReference>
<gene>
    <name evidence="5" type="ORF">F8O02_05895</name>
</gene>
<dbReference type="AlphaFoldDB" id="A0A7C8BR89"/>
<dbReference type="InterPro" id="IPR029026">
    <property type="entry name" value="tRNA_m1G_MTases_N"/>
</dbReference>
<dbReference type="SMART" id="SM00967">
    <property type="entry name" value="SpoU_sub_bind"/>
    <property type="match status" value="1"/>
</dbReference>
<dbReference type="RefSeq" id="WP_158036478.1">
    <property type="nucleotide sequence ID" value="NZ_BAAAZV010000020.1"/>
</dbReference>
<dbReference type="Gene3D" id="3.40.1280.10">
    <property type="match status" value="1"/>
</dbReference>
<dbReference type="GO" id="GO:0006396">
    <property type="term" value="P:RNA processing"/>
    <property type="evidence" value="ECO:0007669"/>
    <property type="project" value="InterPro"/>
</dbReference>
<dbReference type="Proteomes" id="UP000481339">
    <property type="component" value="Unassembled WGS sequence"/>
</dbReference>